<organism evidence="2 3">
    <name type="scientific">Clostridium beijerinckii</name>
    <name type="common">Clostridium MP</name>
    <dbReference type="NCBI Taxonomy" id="1520"/>
    <lineage>
        <taxon>Bacteria</taxon>
        <taxon>Bacillati</taxon>
        <taxon>Bacillota</taxon>
        <taxon>Clostridia</taxon>
        <taxon>Eubacteriales</taxon>
        <taxon>Clostridiaceae</taxon>
        <taxon>Clostridium</taxon>
    </lineage>
</organism>
<sequence length="503" mass="55539">MGNAIENTVTQGLGNYVNYVNNLRYEELQRVLQEISNKLDIKLSIEDANLIKALGYVENVRGFISNPNKILGSQLTKHGEIAEQIDVNIGNARDVLNGLKDGRLTFDGVGRTAPEDFLDGAMKVQSKFYNGINNTLKAVLEHNGKYEYFGSDGRSYYSIPKDYYETIQKILNGDNVDDLNLKTTEKIKQFVSEIEQNTGRPFNDVVKPSISNYNDVQMGNADNTLKNEESALRDQSNKNKNEAKKEAEDSNKNAINNSGPSLKEAAKITGVAALVSGGMSFAISVYKKKKRGINLSQFTVDDWKDVGIDTGKGAARGGISGLSIYALTNFAKTPAPLASGYVSATFGMINLANQYRNGQINTAEFIENGQIVCIDSAVSVIGAAMGTTIIPVPVLGAVIGSIAANAMMTISKQYLENNEQILIKEYNNMFMKELDRLNSEHLRILGEIMQQYYLLGEITGMAFDFKLNSKLRFDKSIELAKLYRIDDNEILKTSDDIASYFLD</sequence>
<proteinExistence type="predicted"/>
<name>A0A1S8S4N5_CLOBE</name>
<dbReference type="Proteomes" id="UP000190973">
    <property type="component" value="Unassembled WGS sequence"/>
</dbReference>
<dbReference type="EMBL" id="LZZI01000054">
    <property type="protein sequence ID" value="OOM60275.1"/>
    <property type="molecule type" value="Genomic_DNA"/>
</dbReference>
<protein>
    <submittedName>
        <fullName evidence="2">Uncharacterized protein</fullName>
    </submittedName>
</protein>
<gene>
    <name evidence="2" type="ORF">CLBCK_29740</name>
</gene>
<comment type="caution">
    <text evidence="2">The sequence shown here is derived from an EMBL/GenBank/DDBJ whole genome shotgun (WGS) entry which is preliminary data.</text>
</comment>
<feature type="region of interest" description="Disordered" evidence="1">
    <location>
        <begin position="228"/>
        <end position="260"/>
    </location>
</feature>
<reference evidence="2 3" key="1">
    <citation type="submission" date="2016-05" db="EMBL/GenBank/DDBJ databases">
        <title>Microbial solvent formation.</title>
        <authorList>
            <person name="Poehlein A."/>
            <person name="Montoya Solano J.D."/>
            <person name="Flitsch S."/>
            <person name="Krabben P."/>
            <person name="Duerre P."/>
            <person name="Daniel R."/>
        </authorList>
    </citation>
    <scope>NUCLEOTIDE SEQUENCE [LARGE SCALE GENOMIC DNA]</scope>
    <source>
        <strain evidence="2 3">DSM 53</strain>
    </source>
</reference>
<evidence type="ECO:0000313" key="3">
    <source>
        <dbReference type="Proteomes" id="UP000190973"/>
    </source>
</evidence>
<dbReference type="AlphaFoldDB" id="A0A1S8S4N5"/>
<evidence type="ECO:0000313" key="2">
    <source>
        <dbReference type="EMBL" id="OOM60275.1"/>
    </source>
</evidence>
<feature type="compositionally biased region" description="Basic and acidic residues" evidence="1">
    <location>
        <begin position="228"/>
        <end position="251"/>
    </location>
</feature>
<accession>A0A1S8S4N5</accession>
<dbReference type="RefSeq" id="WP_077839430.1">
    <property type="nucleotide sequence ID" value="NZ_JABTAE010000001.1"/>
</dbReference>
<evidence type="ECO:0000256" key="1">
    <source>
        <dbReference type="SAM" id="MobiDB-lite"/>
    </source>
</evidence>